<gene>
    <name evidence="11" type="ORF">CALCODRAFT_549295</name>
</gene>
<dbReference type="Pfam" id="PF01556">
    <property type="entry name" value="DnaJ_C"/>
    <property type="match status" value="1"/>
</dbReference>
<dbReference type="Proteomes" id="UP000076842">
    <property type="component" value="Unassembled WGS sequence"/>
</dbReference>
<dbReference type="GO" id="GO:0009408">
    <property type="term" value="P:response to heat"/>
    <property type="evidence" value="ECO:0007669"/>
    <property type="project" value="InterPro"/>
</dbReference>
<dbReference type="CDD" id="cd10747">
    <property type="entry name" value="DnaJ_C"/>
    <property type="match status" value="1"/>
</dbReference>
<organism evidence="11 12">
    <name type="scientific">Calocera cornea HHB12733</name>
    <dbReference type="NCBI Taxonomy" id="1353952"/>
    <lineage>
        <taxon>Eukaryota</taxon>
        <taxon>Fungi</taxon>
        <taxon>Dikarya</taxon>
        <taxon>Basidiomycota</taxon>
        <taxon>Agaricomycotina</taxon>
        <taxon>Dacrymycetes</taxon>
        <taxon>Dacrymycetales</taxon>
        <taxon>Dacrymycetaceae</taxon>
        <taxon>Calocera</taxon>
    </lineage>
</organism>
<dbReference type="GO" id="GO:0042026">
    <property type="term" value="P:protein refolding"/>
    <property type="evidence" value="ECO:0007669"/>
    <property type="project" value="TreeGrafter"/>
</dbReference>
<dbReference type="AlphaFoldDB" id="A0A165J1Z5"/>
<dbReference type="NCBIfam" id="NF008035">
    <property type="entry name" value="PRK10767.1"/>
    <property type="match status" value="1"/>
</dbReference>
<keyword evidence="2" id="KW-0677">Repeat</keyword>
<dbReference type="FunCoup" id="A0A165J1Z5">
    <property type="interactions" value="409"/>
</dbReference>
<dbReference type="SUPFAM" id="SSF57938">
    <property type="entry name" value="DnaJ/Hsp40 cysteine-rich domain"/>
    <property type="match status" value="1"/>
</dbReference>
<dbReference type="InterPro" id="IPR036410">
    <property type="entry name" value="HSP_DnaJ_Cys-rich_dom_sf"/>
</dbReference>
<dbReference type="InterPro" id="IPR018253">
    <property type="entry name" value="DnaJ_domain_CS"/>
</dbReference>
<dbReference type="SUPFAM" id="SSF46565">
    <property type="entry name" value="Chaperone J-domain"/>
    <property type="match status" value="1"/>
</dbReference>
<keyword evidence="4 7" id="KW-0862">Zinc</keyword>
<dbReference type="CDD" id="cd06257">
    <property type="entry name" value="DnaJ"/>
    <property type="match status" value="1"/>
</dbReference>
<dbReference type="GO" id="GO:0031072">
    <property type="term" value="F:heat shock protein binding"/>
    <property type="evidence" value="ECO:0007669"/>
    <property type="project" value="InterPro"/>
</dbReference>
<dbReference type="EMBL" id="KV423924">
    <property type="protein sequence ID" value="KZT61265.1"/>
    <property type="molecule type" value="Genomic_DNA"/>
</dbReference>
<dbReference type="Gene3D" id="1.10.287.110">
    <property type="entry name" value="DnaJ domain"/>
    <property type="match status" value="1"/>
</dbReference>
<dbReference type="FunFam" id="2.60.260.20:FF:000005">
    <property type="entry name" value="Chaperone protein dnaJ 1, mitochondrial"/>
    <property type="match status" value="1"/>
</dbReference>
<dbReference type="Gene3D" id="2.10.230.10">
    <property type="entry name" value="Heat shock protein DnaJ, cysteine-rich domain"/>
    <property type="match status" value="1"/>
</dbReference>
<dbReference type="FunFam" id="2.10.230.10:FF:000001">
    <property type="entry name" value="DnaJ subfamily A member 2"/>
    <property type="match status" value="1"/>
</dbReference>
<dbReference type="CDD" id="cd10719">
    <property type="entry name" value="DnaJ_zf"/>
    <property type="match status" value="1"/>
</dbReference>
<dbReference type="GO" id="GO:0051082">
    <property type="term" value="F:unfolded protein binding"/>
    <property type="evidence" value="ECO:0007669"/>
    <property type="project" value="InterPro"/>
</dbReference>
<evidence type="ECO:0000259" key="10">
    <source>
        <dbReference type="PROSITE" id="PS51188"/>
    </source>
</evidence>
<dbReference type="PANTHER" id="PTHR43096:SF52">
    <property type="entry name" value="DNAJ HOMOLOG 1, MITOCHONDRIAL-RELATED"/>
    <property type="match status" value="1"/>
</dbReference>
<evidence type="ECO:0000256" key="6">
    <source>
        <dbReference type="ARBA" id="ARBA00072890"/>
    </source>
</evidence>
<dbReference type="Pfam" id="PF00226">
    <property type="entry name" value="DnaJ"/>
    <property type="match status" value="1"/>
</dbReference>
<proteinExistence type="inferred from homology"/>
<evidence type="ECO:0000313" key="12">
    <source>
        <dbReference type="Proteomes" id="UP000076842"/>
    </source>
</evidence>
<dbReference type="PANTHER" id="PTHR43096">
    <property type="entry name" value="DNAJ HOMOLOG 1, MITOCHONDRIAL-RELATED"/>
    <property type="match status" value="1"/>
</dbReference>
<keyword evidence="3 7" id="KW-0863">Zinc-finger</keyword>
<reference evidence="11 12" key="1">
    <citation type="journal article" date="2016" name="Mol. Biol. Evol.">
        <title>Comparative Genomics of Early-Diverging Mushroom-Forming Fungi Provides Insights into the Origins of Lignocellulose Decay Capabilities.</title>
        <authorList>
            <person name="Nagy L.G."/>
            <person name="Riley R."/>
            <person name="Tritt A."/>
            <person name="Adam C."/>
            <person name="Daum C."/>
            <person name="Floudas D."/>
            <person name="Sun H."/>
            <person name="Yadav J.S."/>
            <person name="Pangilinan J."/>
            <person name="Larsson K.H."/>
            <person name="Matsuura K."/>
            <person name="Barry K."/>
            <person name="Labutti K."/>
            <person name="Kuo R."/>
            <person name="Ohm R.A."/>
            <person name="Bhattacharya S.S."/>
            <person name="Shirouzu T."/>
            <person name="Yoshinaga Y."/>
            <person name="Martin F.M."/>
            <person name="Grigoriev I.V."/>
            <person name="Hibbett D.S."/>
        </authorList>
    </citation>
    <scope>NUCLEOTIDE SEQUENCE [LARGE SCALE GENOMIC DNA]</scope>
    <source>
        <strain evidence="11 12">HHB12733</strain>
    </source>
</reference>
<dbReference type="InterPro" id="IPR012724">
    <property type="entry name" value="DnaJ"/>
</dbReference>
<dbReference type="HAMAP" id="MF_01152">
    <property type="entry name" value="DnaJ"/>
    <property type="match status" value="1"/>
</dbReference>
<dbReference type="PROSITE" id="PS00636">
    <property type="entry name" value="DNAJ_1"/>
    <property type="match status" value="1"/>
</dbReference>
<name>A0A165J1Z5_9BASI</name>
<feature type="region of interest" description="Disordered" evidence="8">
    <location>
        <begin position="446"/>
        <end position="482"/>
    </location>
</feature>
<evidence type="ECO:0000313" key="11">
    <source>
        <dbReference type="EMBL" id="KZT61265.1"/>
    </source>
</evidence>
<evidence type="ECO:0000256" key="1">
    <source>
        <dbReference type="ARBA" id="ARBA00022723"/>
    </source>
</evidence>
<evidence type="ECO:0000256" key="3">
    <source>
        <dbReference type="ARBA" id="ARBA00022771"/>
    </source>
</evidence>
<keyword evidence="1 7" id="KW-0479">Metal-binding</keyword>
<evidence type="ECO:0000256" key="8">
    <source>
        <dbReference type="SAM" id="MobiDB-lite"/>
    </source>
</evidence>
<protein>
    <recommendedName>
        <fullName evidence="6">DnaJ homolog 1, mitochondrial</fullName>
    </recommendedName>
</protein>
<accession>A0A165J1Z5</accession>
<dbReference type="GO" id="GO:0005737">
    <property type="term" value="C:cytoplasm"/>
    <property type="evidence" value="ECO:0007669"/>
    <property type="project" value="TreeGrafter"/>
</dbReference>
<feature type="domain" description="CR-type" evidence="10">
    <location>
        <begin position="227"/>
        <end position="308"/>
    </location>
</feature>
<dbReference type="Pfam" id="PF00684">
    <property type="entry name" value="DnaJ_CXXCXGXG"/>
    <property type="match status" value="1"/>
</dbReference>
<dbReference type="PRINTS" id="PR00625">
    <property type="entry name" value="JDOMAIN"/>
</dbReference>
<keyword evidence="12" id="KW-1185">Reference proteome</keyword>
<dbReference type="SMART" id="SM00271">
    <property type="entry name" value="DnaJ"/>
    <property type="match status" value="1"/>
</dbReference>
<dbReference type="SUPFAM" id="SSF49493">
    <property type="entry name" value="HSP40/DnaJ peptide-binding domain"/>
    <property type="match status" value="2"/>
</dbReference>
<evidence type="ECO:0000256" key="7">
    <source>
        <dbReference type="PROSITE-ProRule" id="PRU00546"/>
    </source>
</evidence>
<dbReference type="InterPro" id="IPR002939">
    <property type="entry name" value="DnaJ_C"/>
</dbReference>
<dbReference type="STRING" id="1353952.A0A165J1Z5"/>
<dbReference type="OrthoDB" id="10256793at2759"/>
<evidence type="ECO:0000256" key="2">
    <source>
        <dbReference type="ARBA" id="ARBA00022737"/>
    </source>
</evidence>
<evidence type="ECO:0000259" key="9">
    <source>
        <dbReference type="PROSITE" id="PS50076"/>
    </source>
</evidence>
<feature type="zinc finger region" description="CR-type" evidence="7">
    <location>
        <begin position="227"/>
        <end position="308"/>
    </location>
</feature>
<dbReference type="PROSITE" id="PS50076">
    <property type="entry name" value="DNAJ_2"/>
    <property type="match status" value="1"/>
</dbReference>
<dbReference type="GO" id="GO:0008270">
    <property type="term" value="F:zinc ion binding"/>
    <property type="evidence" value="ECO:0007669"/>
    <property type="project" value="UniProtKB-KW"/>
</dbReference>
<dbReference type="InterPro" id="IPR001305">
    <property type="entry name" value="HSP_DnaJ_Cys-rich_dom"/>
</dbReference>
<feature type="domain" description="J" evidence="9">
    <location>
        <begin position="76"/>
        <end position="140"/>
    </location>
</feature>
<dbReference type="GO" id="GO:0005524">
    <property type="term" value="F:ATP binding"/>
    <property type="evidence" value="ECO:0007669"/>
    <property type="project" value="InterPro"/>
</dbReference>
<dbReference type="InterPro" id="IPR008971">
    <property type="entry name" value="HSP40/DnaJ_pept-bd"/>
</dbReference>
<evidence type="ECO:0000256" key="5">
    <source>
        <dbReference type="ARBA" id="ARBA00023186"/>
    </source>
</evidence>
<dbReference type="Gene3D" id="2.60.260.20">
    <property type="entry name" value="Urease metallochaperone UreE, N-terminal domain"/>
    <property type="match status" value="2"/>
</dbReference>
<dbReference type="PROSITE" id="PS51188">
    <property type="entry name" value="ZF_CR"/>
    <property type="match status" value="1"/>
</dbReference>
<keyword evidence="5" id="KW-0143">Chaperone</keyword>
<evidence type="ECO:0000256" key="4">
    <source>
        <dbReference type="ARBA" id="ARBA00022833"/>
    </source>
</evidence>
<sequence>MTRLAARSLGPFVQCIASTSTGKTHPHFLCTGHRNFYTGPVSVARVHKKKRLSDSGNSIQQRSFHASRLSNAAAKDPYQVLGVKKDAAKSDIKKAYFDLAKKYHPDTNKDAAAKDKFVEIQTAWDILNDDQKRAAYDQYGAASQQPGFDPDAFASGRGPFGGGGFGGFQDFGGAFGAGGGRPGADIFETLFGSAFGGKRARGFAEENARGEDVQVNVNISFLEACRGVERSIKYTPVVDCKTCSGTGLRPGHKMSQCGACGGTGTRTFMLDGGFQMASTCQACHGRGTTIPKGGACVDCSGMGKVKERKTTDVTIPPGVEDGMVIRIPGAGDAPISGKGAPGDLHVQVNVATSKIFRRQGSNLYHDATIPLHTALLGGQIRVPTLDGDVGVRVMSGTQQGQEFVLKGRGVPSIYGKDKGDLFVTFTVKLPKTLTPYQREILQEYADDVEGRPSSRGKPAPSDTSGASGEEQRSASGSGDWLSSAWNRAKGLMGHRS</sequence>
<dbReference type="InterPro" id="IPR001623">
    <property type="entry name" value="DnaJ_domain"/>
</dbReference>
<dbReference type="InParanoid" id="A0A165J1Z5"/>
<dbReference type="InterPro" id="IPR036869">
    <property type="entry name" value="J_dom_sf"/>
</dbReference>